<dbReference type="Proteomes" id="UP000256253">
    <property type="component" value="Unassembled WGS sequence"/>
</dbReference>
<protein>
    <submittedName>
        <fullName evidence="2">Peptidase M50B-like protein</fullName>
    </submittedName>
</protein>
<keyword evidence="3" id="KW-1185">Reference proteome</keyword>
<organism evidence="2 3">
    <name type="scientific">Calidifontibacter indicus</name>
    <dbReference type="NCBI Taxonomy" id="419650"/>
    <lineage>
        <taxon>Bacteria</taxon>
        <taxon>Bacillati</taxon>
        <taxon>Actinomycetota</taxon>
        <taxon>Actinomycetes</taxon>
        <taxon>Micrococcales</taxon>
        <taxon>Dermacoccaceae</taxon>
        <taxon>Calidifontibacter</taxon>
    </lineage>
</organism>
<name>A0A3D9USH4_9MICO</name>
<feature type="transmembrane region" description="Helical" evidence="1">
    <location>
        <begin position="160"/>
        <end position="182"/>
    </location>
</feature>
<dbReference type="Pfam" id="PF13398">
    <property type="entry name" value="Peptidase_M50B"/>
    <property type="match status" value="1"/>
</dbReference>
<feature type="transmembrane region" description="Helical" evidence="1">
    <location>
        <begin position="17"/>
        <end position="36"/>
    </location>
</feature>
<feature type="transmembrane region" description="Helical" evidence="1">
    <location>
        <begin position="112"/>
        <end position="129"/>
    </location>
</feature>
<keyword evidence="1" id="KW-0812">Transmembrane</keyword>
<dbReference type="OrthoDB" id="5184455at2"/>
<proteinExistence type="predicted"/>
<dbReference type="InterPro" id="IPR049500">
    <property type="entry name" value="Peptidase_M50B-like"/>
</dbReference>
<keyword evidence="1" id="KW-0472">Membrane</keyword>
<feature type="transmembrane region" description="Helical" evidence="1">
    <location>
        <begin position="136"/>
        <end position="154"/>
    </location>
</feature>
<sequence length="231" mass="24143">MDQFLDRLAATTPPDRAVVIGCALVALCALLADPIVRYIRHLVTLLHEGGHAVVALLAGRSLHGIRLHSDASGLSVSRGRPSGPGMVATLLAGYLTPALAGLAGAYAAPAGWSNAYLWAMVLVCALMLLQIRNLHGLVVVVVSGVTIGLVGWYAPDQVRSALATTLTWFLLFSGPWGMAGLFRARRRPGGLGSDVDQLARITPLPATGWWTLMTAVTLAVLGLGARALLVG</sequence>
<feature type="transmembrane region" description="Helical" evidence="1">
    <location>
        <begin position="209"/>
        <end position="229"/>
    </location>
</feature>
<evidence type="ECO:0000256" key="1">
    <source>
        <dbReference type="SAM" id="Phobius"/>
    </source>
</evidence>
<dbReference type="EMBL" id="QTUA01000001">
    <property type="protein sequence ID" value="REF31453.1"/>
    <property type="molecule type" value="Genomic_DNA"/>
</dbReference>
<dbReference type="RefSeq" id="WP_115923283.1">
    <property type="nucleotide sequence ID" value="NZ_QTUA01000001.1"/>
</dbReference>
<evidence type="ECO:0000313" key="2">
    <source>
        <dbReference type="EMBL" id="REF31453.1"/>
    </source>
</evidence>
<reference evidence="2 3" key="1">
    <citation type="submission" date="2018-08" db="EMBL/GenBank/DDBJ databases">
        <title>Sequencing the genomes of 1000 actinobacteria strains.</title>
        <authorList>
            <person name="Klenk H.-P."/>
        </authorList>
    </citation>
    <scope>NUCLEOTIDE SEQUENCE [LARGE SCALE GENOMIC DNA]</scope>
    <source>
        <strain evidence="2 3">DSM 22967</strain>
    </source>
</reference>
<evidence type="ECO:0000313" key="3">
    <source>
        <dbReference type="Proteomes" id="UP000256253"/>
    </source>
</evidence>
<accession>A0A3D9USH4</accession>
<keyword evidence="1" id="KW-1133">Transmembrane helix</keyword>
<dbReference type="AlphaFoldDB" id="A0A3D9USH4"/>
<comment type="caution">
    <text evidence="2">The sequence shown here is derived from an EMBL/GenBank/DDBJ whole genome shotgun (WGS) entry which is preliminary data.</text>
</comment>
<feature type="transmembrane region" description="Helical" evidence="1">
    <location>
        <begin position="87"/>
        <end position="106"/>
    </location>
</feature>
<gene>
    <name evidence="2" type="ORF">DFJ65_2520</name>
</gene>